<dbReference type="EMBL" id="JACGWO010000013">
    <property type="protein sequence ID" value="KAK4412499.1"/>
    <property type="molecule type" value="Genomic_DNA"/>
</dbReference>
<evidence type="ECO:0000313" key="2">
    <source>
        <dbReference type="Proteomes" id="UP001293254"/>
    </source>
</evidence>
<protein>
    <submittedName>
        <fullName evidence="1">Uncharacterized protein</fullName>
    </submittedName>
</protein>
<keyword evidence="2" id="KW-1185">Reference proteome</keyword>
<reference evidence="1" key="1">
    <citation type="submission" date="2020-06" db="EMBL/GenBank/DDBJ databases">
        <authorList>
            <person name="Li T."/>
            <person name="Hu X."/>
            <person name="Zhang T."/>
            <person name="Song X."/>
            <person name="Zhang H."/>
            <person name="Dai N."/>
            <person name="Sheng W."/>
            <person name="Hou X."/>
            <person name="Wei L."/>
        </authorList>
    </citation>
    <scope>NUCLEOTIDE SEQUENCE</scope>
    <source>
        <strain evidence="1">3651</strain>
        <tissue evidence="1">Leaf</tissue>
    </source>
</reference>
<accession>A0AAE1XJE4</accession>
<organism evidence="1 2">
    <name type="scientific">Sesamum alatum</name>
    <dbReference type="NCBI Taxonomy" id="300844"/>
    <lineage>
        <taxon>Eukaryota</taxon>
        <taxon>Viridiplantae</taxon>
        <taxon>Streptophyta</taxon>
        <taxon>Embryophyta</taxon>
        <taxon>Tracheophyta</taxon>
        <taxon>Spermatophyta</taxon>
        <taxon>Magnoliopsida</taxon>
        <taxon>eudicotyledons</taxon>
        <taxon>Gunneridae</taxon>
        <taxon>Pentapetalae</taxon>
        <taxon>asterids</taxon>
        <taxon>lamiids</taxon>
        <taxon>Lamiales</taxon>
        <taxon>Pedaliaceae</taxon>
        <taxon>Sesamum</taxon>
    </lineage>
</organism>
<proteinExistence type="predicted"/>
<name>A0AAE1XJE4_9LAMI</name>
<evidence type="ECO:0000313" key="1">
    <source>
        <dbReference type="EMBL" id="KAK4412499.1"/>
    </source>
</evidence>
<reference evidence="1" key="2">
    <citation type="journal article" date="2024" name="Plant">
        <title>Genomic evolution and insights into agronomic trait innovations of Sesamum species.</title>
        <authorList>
            <person name="Miao H."/>
            <person name="Wang L."/>
            <person name="Qu L."/>
            <person name="Liu H."/>
            <person name="Sun Y."/>
            <person name="Le M."/>
            <person name="Wang Q."/>
            <person name="Wei S."/>
            <person name="Zheng Y."/>
            <person name="Lin W."/>
            <person name="Duan Y."/>
            <person name="Cao H."/>
            <person name="Xiong S."/>
            <person name="Wang X."/>
            <person name="Wei L."/>
            <person name="Li C."/>
            <person name="Ma Q."/>
            <person name="Ju M."/>
            <person name="Zhao R."/>
            <person name="Li G."/>
            <person name="Mu C."/>
            <person name="Tian Q."/>
            <person name="Mei H."/>
            <person name="Zhang T."/>
            <person name="Gao T."/>
            <person name="Zhang H."/>
        </authorList>
    </citation>
    <scope>NUCLEOTIDE SEQUENCE</scope>
    <source>
        <strain evidence="1">3651</strain>
    </source>
</reference>
<gene>
    <name evidence="1" type="ORF">Salat_2897000</name>
</gene>
<sequence length="115" mass="13077">MVIILCLPEGTSHFSTSDWRLYELKNQNYNSNKSPFLTSLRTLLQKQRSPSCRFIVGVAPLLVRSATSSPLLCRHRPDSPRLCRRSTNSSFRKGVVLISLFSRVCVLCEEESDET</sequence>
<dbReference type="Proteomes" id="UP001293254">
    <property type="component" value="Unassembled WGS sequence"/>
</dbReference>
<comment type="caution">
    <text evidence="1">The sequence shown here is derived from an EMBL/GenBank/DDBJ whole genome shotgun (WGS) entry which is preliminary data.</text>
</comment>
<dbReference type="AlphaFoldDB" id="A0AAE1XJE4"/>